<name>A0AA85JGD6_TRIRE</name>
<dbReference type="PROSITE" id="PS00616">
    <property type="entry name" value="HIS_ACID_PHOSPHAT_1"/>
    <property type="match status" value="1"/>
</dbReference>
<evidence type="ECO:0000256" key="2">
    <source>
        <dbReference type="ARBA" id="ARBA00005609"/>
    </source>
</evidence>
<evidence type="ECO:0000256" key="5">
    <source>
        <dbReference type="ARBA" id="ARBA00022741"/>
    </source>
</evidence>
<comment type="function">
    <text evidence="10">Bifunctional inositol kinase that acts in concert with the IP6K kinases to synthesize the diphosphate group-containing inositol pyrophosphates diphosphoinositol pentakisphosphate, PP-InsP5, and bis-diphosphoinositol tetrakisphosphate, (PP)2-InsP4. PP-InsP5 and (PP)2-InsP4, also respectively called InsP7 and InsP8, may regulate a variety of cellular processes, including apoptosis, vesicle trafficking, cytoskeletal dynamics, and exocytosis. Phosphorylates inositol hexakisphosphate (InsP6).</text>
</comment>
<comment type="subcellular location">
    <subcellularLocation>
        <location evidence="1 10">Cytoplasm</location>
        <location evidence="1 10">Cytosol</location>
    </subcellularLocation>
</comment>
<evidence type="ECO:0000256" key="3">
    <source>
        <dbReference type="ARBA" id="ARBA00022490"/>
    </source>
</evidence>
<evidence type="ECO:0000256" key="9">
    <source>
        <dbReference type="ARBA" id="ARBA00034629"/>
    </source>
</evidence>
<dbReference type="GO" id="GO:0000828">
    <property type="term" value="F:inositol hexakisphosphate kinase activity"/>
    <property type="evidence" value="ECO:0007669"/>
    <property type="project" value="TreeGrafter"/>
</dbReference>
<dbReference type="InterPro" id="IPR029033">
    <property type="entry name" value="His_PPase_superfam"/>
</dbReference>
<dbReference type="CDD" id="cd07061">
    <property type="entry name" value="HP_HAP_like"/>
    <property type="match status" value="1"/>
</dbReference>
<reference evidence="13" key="1">
    <citation type="submission" date="2022-06" db="EMBL/GenBank/DDBJ databases">
        <authorList>
            <person name="Berger JAMES D."/>
            <person name="Berger JAMES D."/>
        </authorList>
    </citation>
    <scope>NUCLEOTIDE SEQUENCE [LARGE SCALE GENOMIC DNA]</scope>
</reference>
<evidence type="ECO:0000256" key="10">
    <source>
        <dbReference type="RuleBase" id="RU365032"/>
    </source>
</evidence>
<dbReference type="GO" id="GO:0032958">
    <property type="term" value="P:inositol phosphate biosynthetic process"/>
    <property type="evidence" value="ECO:0007669"/>
    <property type="project" value="TreeGrafter"/>
</dbReference>
<dbReference type="AlphaFoldDB" id="A0AA85JGD6"/>
<protein>
    <recommendedName>
        <fullName evidence="10">Inositol hexakisphosphate and diphosphoinositol-pentakisphosphate kinase</fullName>
        <ecNumber evidence="10">2.7.4.24</ecNumber>
    </recommendedName>
</protein>
<keyword evidence="5 10" id="KW-0547">Nucleotide-binding</keyword>
<dbReference type="Gene3D" id="3.40.50.1240">
    <property type="entry name" value="Phosphoglycerate mutase-like"/>
    <property type="match status" value="1"/>
</dbReference>
<proteinExistence type="inferred from homology"/>
<feature type="domain" description="VIP1 N-terminal" evidence="12">
    <location>
        <begin position="12"/>
        <end position="101"/>
    </location>
</feature>
<evidence type="ECO:0000256" key="7">
    <source>
        <dbReference type="ARBA" id="ARBA00022840"/>
    </source>
</evidence>
<dbReference type="PANTHER" id="PTHR12750">
    <property type="entry name" value="DIPHOSPHOINOSITOL PENTAKISPHOSPHATE KINASE"/>
    <property type="match status" value="1"/>
</dbReference>
<dbReference type="GO" id="GO:0006020">
    <property type="term" value="P:inositol metabolic process"/>
    <property type="evidence" value="ECO:0007669"/>
    <property type="project" value="TreeGrafter"/>
</dbReference>
<dbReference type="FunFam" id="3.30.470.20:FF:000003">
    <property type="entry name" value="Inositol hexakisphosphate and diphosphoinositol-pentakisphosphate kinase"/>
    <property type="match status" value="1"/>
</dbReference>
<dbReference type="WBParaSite" id="TREG1_21190.1">
    <property type="protein sequence ID" value="TREG1_21190.1"/>
    <property type="gene ID" value="TREG1_21190"/>
</dbReference>
<keyword evidence="4 10" id="KW-0808">Transferase</keyword>
<comment type="catalytic activity">
    <reaction evidence="8">
        <text>5-diphospho-1D-myo-inositol 1,2,3,4,6-pentakisphosphate + ATP + H(+) = 1,5-bis(diphospho)-1D-myo-inositol 2,3,4,6-tetrakisphosphate + ADP</text>
        <dbReference type="Rhea" id="RHEA:10276"/>
        <dbReference type="ChEBI" id="CHEBI:15378"/>
        <dbReference type="ChEBI" id="CHEBI:30616"/>
        <dbReference type="ChEBI" id="CHEBI:58628"/>
        <dbReference type="ChEBI" id="CHEBI:77983"/>
        <dbReference type="ChEBI" id="CHEBI:456216"/>
        <dbReference type="EC" id="2.7.4.24"/>
    </reaction>
    <physiologicalReaction direction="left-to-right" evidence="8">
        <dbReference type="Rhea" id="RHEA:10277"/>
    </physiologicalReaction>
</comment>
<dbReference type="InterPro" id="IPR040557">
    <property type="entry name" value="VIP1_N"/>
</dbReference>
<evidence type="ECO:0000256" key="1">
    <source>
        <dbReference type="ARBA" id="ARBA00004514"/>
    </source>
</evidence>
<dbReference type="Proteomes" id="UP000050795">
    <property type="component" value="Unassembled WGS sequence"/>
</dbReference>
<comment type="similarity">
    <text evidence="2 10">Belongs to the histidine acid phosphatase family. VIP1 subfamily.</text>
</comment>
<feature type="domain" description="ATP-grasp fold RimK-type" evidence="11">
    <location>
        <begin position="204"/>
        <end position="300"/>
    </location>
</feature>
<evidence type="ECO:0000259" key="11">
    <source>
        <dbReference type="Pfam" id="PF08443"/>
    </source>
</evidence>
<dbReference type="Pfam" id="PF00328">
    <property type="entry name" value="His_Phos_2"/>
    <property type="match status" value="1"/>
</dbReference>
<dbReference type="GO" id="GO:0033857">
    <property type="term" value="F:5-diphosphoinositol pentakisphosphate 1-kinase activity"/>
    <property type="evidence" value="ECO:0007669"/>
    <property type="project" value="TreeGrafter"/>
</dbReference>
<dbReference type="Pfam" id="PF08443">
    <property type="entry name" value="RimK"/>
    <property type="match status" value="1"/>
</dbReference>
<dbReference type="Gene3D" id="3.40.50.11950">
    <property type="match status" value="1"/>
</dbReference>
<dbReference type="SUPFAM" id="SSF56059">
    <property type="entry name" value="Glutathione synthetase ATP-binding domain-like"/>
    <property type="match status" value="1"/>
</dbReference>
<evidence type="ECO:0000313" key="13">
    <source>
        <dbReference type="Proteomes" id="UP000050795"/>
    </source>
</evidence>
<evidence type="ECO:0000256" key="6">
    <source>
        <dbReference type="ARBA" id="ARBA00022777"/>
    </source>
</evidence>
<dbReference type="SUPFAM" id="SSF53254">
    <property type="entry name" value="Phosphoglycerate mutase-like"/>
    <property type="match status" value="1"/>
</dbReference>
<keyword evidence="3 10" id="KW-0963">Cytoplasm</keyword>
<dbReference type="Gene3D" id="3.30.470.20">
    <property type="entry name" value="ATP-grasp fold, B domain"/>
    <property type="match status" value="1"/>
</dbReference>
<dbReference type="GO" id="GO:0005829">
    <property type="term" value="C:cytosol"/>
    <property type="evidence" value="ECO:0007669"/>
    <property type="project" value="UniProtKB-SubCell"/>
</dbReference>
<keyword evidence="6 10" id="KW-0418">Kinase</keyword>
<dbReference type="InterPro" id="IPR033379">
    <property type="entry name" value="Acid_Pase_AS"/>
</dbReference>
<dbReference type="FunFam" id="3.40.50.11950:FF:000002">
    <property type="entry name" value="Inositol hexakisphosphate and diphosphoinositol-pentakisphosphate kinase"/>
    <property type="match status" value="1"/>
</dbReference>
<dbReference type="EC" id="2.7.4.24" evidence="10"/>
<evidence type="ECO:0000256" key="4">
    <source>
        <dbReference type="ARBA" id="ARBA00022679"/>
    </source>
</evidence>
<evidence type="ECO:0000256" key="8">
    <source>
        <dbReference type="ARBA" id="ARBA00033696"/>
    </source>
</evidence>
<keyword evidence="7 10" id="KW-0067">ATP-binding</keyword>
<dbReference type="InterPro" id="IPR013651">
    <property type="entry name" value="ATP-grasp_RimK-type"/>
</dbReference>
<organism evidence="13 14">
    <name type="scientific">Trichobilharzia regenti</name>
    <name type="common">Nasal bird schistosome</name>
    <dbReference type="NCBI Taxonomy" id="157069"/>
    <lineage>
        <taxon>Eukaryota</taxon>
        <taxon>Metazoa</taxon>
        <taxon>Spiralia</taxon>
        <taxon>Lophotrochozoa</taxon>
        <taxon>Platyhelminthes</taxon>
        <taxon>Trematoda</taxon>
        <taxon>Digenea</taxon>
        <taxon>Strigeidida</taxon>
        <taxon>Schistosomatoidea</taxon>
        <taxon>Schistosomatidae</taxon>
        <taxon>Trichobilharzia</taxon>
    </lineage>
</organism>
<sequence length="688" mass="77870">MVEKVDENDVVVTIGVCAMAKKAMSKPMKEILRRMDKFQHIQIIIFEEKVILDSPIECWPICDALVSFYSEGFPLEKAIAYSKLRKPYLVNDLESQYILMDRRRVYECLTREGVPVPRYAFVDRTVENPAKVVELDDSVEINGEVFHKPFVEKPLDAEDHNVYIYFPSSAGGGSQRLFRKVGNRSSKYFSHSNIRTNGSYMYEEFMPTDGTDVKVYTVADDYAHAEARKSPALDGKVERDHEGKEVRYPVILTPREKIIAKKVAKAVRQQICGFDLLRANGMSYVCDVNGFSFVKSSKKYYDDCSHILGVLITRKIAPRLCLPANLPPGTDVDTPLVPTTCGTIMELRCVIAVIRHGDRTPKQKMKMEVWHEKFFSFFTKYAGGWAHELKIKRPTQLQEVLDIVRSILDEIDSGKCSDNRLLRIKPKFEQLKYVLEMYGSFSGINRKIQLKYQPLGIGKGSKIGYSSSALTPYDGADGSDNTQPTLLVVAKWGGELTAAGKQQAETLGKAFRCIYPGGDGHYGKDPGLGLLRLHSTYRHDLKIYASDEGRVQMTAAAFTKGFLALEGELPPILVQMVKSANTNGLLDNDNDCRHYQQMVKRRINEVMSKDSDFTAEDIAALVPTGARSIVNAMHYVDNPYRACERLFEHVRLLSNRLAWLSGSPKERSRIHLYQGESWDLLLRRWGSC</sequence>
<dbReference type="InterPro" id="IPR000560">
    <property type="entry name" value="His_Pase_clade-2"/>
</dbReference>
<dbReference type="InterPro" id="IPR037446">
    <property type="entry name" value="His_Pase_VIP1"/>
</dbReference>
<evidence type="ECO:0000313" key="14">
    <source>
        <dbReference type="WBParaSite" id="TREG1_21190.1"/>
    </source>
</evidence>
<evidence type="ECO:0000259" key="12">
    <source>
        <dbReference type="Pfam" id="PF18086"/>
    </source>
</evidence>
<keyword evidence="13" id="KW-1185">Reference proteome</keyword>
<dbReference type="Pfam" id="PF18086">
    <property type="entry name" value="PPIP5K2_N"/>
    <property type="match status" value="1"/>
</dbReference>
<comment type="catalytic activity">
    <reaction evidence="9">
        <text>1D-myo-inositol hexakisphosphate + ATP = 1-diphospho-1D-myo-inositol 2,3,4,5,6-pentakisphosphate + ADP</text>
        <dbReference type="Rhea" id="RHEA:37459"/>
        <dbReference type="ChEBI" id="CHEBI:30616"/>
        <dbReference type="ChEBI" id="CHEBI:58130"/>
        <dbReference type="ChEBI" id="CHEBI:74946"/>
        <dbReference type="ChEBI" id="CHEBI:456216"/>
        <dbReference type="EC" id="2.7.4.24"/>
    </reaction>
    <physiologicalReaction direction="left-to-right" evidence="9">
        <dbReference type="Rhea" id="RHEA:37460"/>
    </physiologicalReaction>
</comment>
<accession>A0AA85JGD6</accession>
<dbReference type="GO" id="GO:0005524">
    <property type="term" value="F:ATP binding"/>
    <property type="evidence" value="ECO:0007669"/>
    <property type="project" value="UniProtKB-KW"/>
</dbReference>
<reference evidence="14" key="2">
    <citation type="submission" date="2023-11" db="UniProtKB">
        <authorList>
            <consortium name="WormBaseParasite"/>
        </authorList>
    </citation>
    <scope>IDENTIFICATION</scope>
</reference>
<dbReference type="PANTHER" id="PTHR12750:SF9">
    <property type="entry name" value="INOSITOL HEXAKISPHOSPHATE AND DIPHOSPHOINOSITOL-PENTAKISPHOSPHATE KINASE"/>
    <property type="match status" value="1"/>
</dbReference>